<name>A1CJD2_ASPCL</name>
<dbReference type="OrthoDB" id="5282002at2759"/>
<evidence type="ECO:0000313" key="1">
    <source>
        <dbReference type="EMBL" id="EAW09256.1"/>
    </source>
</evidence>
<gene>
    <name evidence="1" type="ORF">ACLA_034590</name>
</gene>
<dbReference type="RefSeq" id="XP_001270682.1">
    <property type="nucleotide sequence ID" value="XM_001270681.1"/>
</dbReference>
<sequence>MSTEQLEFNADRIDAKMAELLSSFEAHPLMQPPNTHPTVFFLFDFIRNTHRELKQIDLEKFRAGDADARNKAQDVLGRNNFAHVLVNDTTGKLALMTGGDPTNPVDFGDDIRTKAKELTEV</sequence>
<evidence type="ECO:0000313" key="2">
    <source>
        <dbReference type="Proteomes" id="UP000006701"/>
    </source>
</evidence>
<dbReference type="EMBL" id="DS027056">
    <property type="protein sequence ID" value="EAW09256.1"/>
    <property type="molecule type" value="Genomic_DNA"/>
</dbReference>
<dbReference type="HOGENOM" id="CLU_123978_1_0_1"/>
<accession>A1CJD2</accession>
<keyword evidence="2" id="KW-1185">Reference proteome</keyword>
<reference evidence="1 2" key="1">
    <citation type="journal article" date="2008" name="PLoS Genet.">
        <title>Genomic islands in the pathogenic filamentous fungus Aspergillus fumigatus.</title>
        <authorList>
            <person name="Fedorova N.D."/>
            <person name="Khaldi N."/>
            <person name="Joardar V.S."/>
            <person name="Maiti R."/>
            <person name="Amedeo P."/>
            <person name="Anderson M.J."/>
            <person name="Crabtree J."/>
            <person name="Silva J.C."/>
            <person name="Badger J.H."/>
            <person name="Albarraq A."/>
            <person name="Angiuoli S."/>
            <person name="Bussey H."/>
            <person name="Bowyer P."/>
            <person name="Cotty P.J."/>
            <person name="Dyer P.S."/>
            <person name="Egan A."/>
            <person name="Galens K."/>
            <person name="Fraser-Liggett C.M."/>
            <person name="Haas B.J."/>
            <person name="Inman J.M."/>
            <person name="Kent R."/>
            <person name="Lemieux S."/>
            <person name="Malavazi I."/>
            <person name="Orvis J."/>
            <person name="Roemer T."/>
            <person name="Ronning C.M."/>
            <person name="Sundaram J.P."/>
            <person name="Sutton G."/>
            <person name="Turner G."/>
            <person name="Venter J.C."/>
            <person name="White O.R."/>
            <person name="Whitty B.R."/>
            <person name="Youngman P."/>
            <person name="Wolfe K.H."/>
            <person name="Goldman G.H."/>
            <person name="Wortman J.R."/>
            <person name="Jiang B."/>
            <person name="Denning D.W."/>
            <person name="Nierman W.C."/>
        </authorList>
    </citation>
    <scope>NUCLEOTIDE SEQUENCE [LARGE SCALE GENOMIC DNA]</scope>
    <source>
        <strain evidence="2">ATCC 1007 / CBS 513.65 / DSM 816 / NCTC 3887 / NRRL 1</strain>
    </source>
</reference>
<dbReference type="KEGG" id="act:ACLA_034590"/>
<dbReference type="VEuPathDB" id="FungiDB:ACLA_034590"/>
<dbReference type="AlphaFoldDB" id="A1CJD2"/>
<dbReference type="Proteomes" id="UP000006701">
    <property type="component" value="Unassembled WGS sequence"/>
</dbReference>
<protein>
    <submittedName>
        <fullName evidence="1">Uncharacterized protein</fullName>
    </submittedName>
</protein>
<organism evidence="1 2">
    <name type="scientific">Aspergillus clavatus (strain ATCC 1007 / CBS 513.65 / DSM 816 / NCTC 3887 / NRRL 1 / QM 1276 / 107)</name>
    <dbReference type="NCBI Taxonomy" id="344612"/>
    <lineage>
        <taxon>Eukaryota</taxon>
        <taxon>Fungi</taxon>
        <taxon>Dikarya</taxon>
        <taxon>Ascomycota</taxon>
        <taxon>Pezizomycotina</taxon>
        <taxon>Eurotiomycetes</taxon>
        <taxon>Eurotiomycetidae</taxon>
        <taxon>Eurotiales</taxon>
        <taxon>Aspergillaceae</taxon>
        <taxon>Aspergillus</taxon>
        <taxon>Aspergillus subgen. Fumigati</taxon>
    </lineage>
</organism>
<dbReference type="OMA" id="PTIFFLY"/>
<proteinExistence type="predicted"/>
<dbReference type="eggNOG" id="ENOG502T1Y8">
    <property type="taxonomic scope" value="Eukaryota"/>
</dbReference>
<dbReference type="GeneID" id="4703168"/>